<accession>A0A6C0GI09</accession>
<evidence type="ECO:0000313" key="2">
    <source>
        <dbReference type="Proteomes" id="UP000480178"/>
    </source>
</evidence>
<dbReference type="KEGG" id="rhoz:GXP67_12095"/>
<gene>
    <name evidence="1" type="ORF">GXP67_12095</name>
</gene>
<proteinExistence type="predicted"/>
<dbReference type="Proteomes" id="UP000480178">
    <property type="component" value="Chromosome"/>
</dbReference>
<protein>
    <submittedName>
        <fullName evidence="1">Uncharacterized protein</fullName>
    </submittedName>
</protein>
<keyword evidence="2" id="KW-1185">Reference proteome</keyword>
<dbReference type="RefSeq" id="WP_162443358.1">
    <property type="nucleotide sequence ID" value="NZ_CP048222.1"/>
</dbReference>
<organism evidence="1 2">
    <name type="scientific">Rhodocytophaga rosea</name>
    <dbReference type="NCBI Taxonomy" id="2704465"/>
    <lineage>
        <taxon>Bacteria</taxon>
        <taxon>Pseudomonadati</taxon>
        <taxon>Bacteroidota</taxon>
        <taxon>Cytophagia</taxon>
        <taxon>Cytophagales</taxon>
        <taxon>Rhodocytophagaceae</taxon>
        <taxon>Rhodocytophaga</taxon>
    </lineage>
</organism>
<evidence type="ECO:0000313" key="1">
    <source>
        <dbReference type="EMBL" id="QHT67322.1"/>
    </source>
</evidence>
<dbReference type="EMBL" id="CP048222">
    <property type="protein sequence ID" value="QHT67322.1"/>
    <property type="molecule type" value="Genomic_DNA"/>
</dbReference>
<name>A0A6C0GI09_9BACT</name>
<sequence length="110" mass="13166">MGELKAVNTIQDYQVFDYRFAAVGRQTNRESFFYRDYIKKEHCKISMIQLSDLQNIQVHSYNLNGLVPDIKDIKSFDFMQRNSQSFLLHYQTKHTLSVKIVYPKDFYKVK</sequence>
<reference evidence="1 2" key="1">
    <citation type="submission" date="2020-01" db="EMBL/GenBank/DDBJ databases">
        <authorList>
            <person name="Kim M.K."/>
        </authorList>
    </citation>
    <scope>NUCLEOTIDE SEQUENCE [LARGE SCALE GENOMIC DNA]</scope>
    <source>
        <strain evidence="1 2">172606-1</strain>
    </source>
</reference>
<dbReference type="AlphaFoldDB" id="A0A6C0GI09"/>